<dbReference type="InterPro" id="IPR027417">
    <property type="entry name" value="P-loop_NTPase"/>
</dbReference>
<feature type="region of interest" description="Disordered" evidence="4">
    <location>
        <begin position="1"/>
        <end position="22"/>
    </location>
</feature>
<dbReference type="InterPro" id="IPR050093">
    <property type="entry name" value="ABC_SmlMolc_Importer"/>
</dbReference>
<dbReference type="PANTHER" id="PTHR42781:SF4">
    <property type="entry name" value="SPERMIDINE_PUTRESCINE IMPORT ATP-BINDING PROTEIN POTA"/>
    <property type="match status" value="1"/>
</dbReference>
<dbReference type="RefSeq" id="WP_213041520.1">
    <property type="nucleotide sequence ID" value="NZ_CAJNBJ010000002.1"/>
</dbReference>
<keyword evidence="3 6" id="KW-0067">ATP-binding</keyword>
<dbReference type="GO" id="GO:0005524">
    <property type="term" value="F:ATP binding"/>
    <property type="evidence" value="ECO:0007669"/>
    <property type="project" value="UniProtKB-KW"/>
</dbReference>
<dbReference type="SMART" id="SM00382">
    <property type="entry name" value="AAA"/>
    <property type="match status" value="1"/>
</dbReference>
<proteinExistence type="predicted"/>
<dbReference type="InterPro" id="IPR008995">
    <property type="entry name" value="Mo/tungstate-bd_C_term_dom"/>
</dbReference>
<dbReference type="SUPFAM" id="SSF52540">
    <property type="entry name" value="P-loop containing nucleoside triphosphate hydrolases"/>
    <property type="match status" value="1"/>
</dbReference>
<dbReference type="Pfam" id="PF00005">
    <property type="entry name" value="ABC_tran"/>
    <property type="match status" value="1"/>
</dbReference>
<evidence type="ECO:0000256" key="1">
    <source>
        <dbReference type="ARBA" id="ARBA00022448"/>
    </source>
</evidence>
<dbReference type="InterPro" id="IPR003593">
    <property type="entry name" value="AAA+_ATPase"/>
</dbReference>
<dbReference type="Proteomes" id="UP000675880">
    <property type="component" value="Unassembled WGS sequence"/>
</dbReference>
<keyword evidence="7" id="KW-1185">Reference proteome</keyword>
<dbReference type="PROSITE" id="PS50893">
    <property type="entry name" value="ABC_TRANSPORTER_2"/>
    <property type="match status" value="1"/>
</dbReference>
<dbReference type="EMBL" id="CAJNBJ010000002">
    <property type="protein sequence ID" value="CAE6726933.1"/>
    <property type="molecule type" value="Genomic_DNA"/>
</dbReference>
<dbReference type="Gene3D" id="2.40.50.100">
    <property type="match status" value="1"/>
</dbReference>
<name>A0ABM8R0U3_9BACT</name>
<dbReference type="InterPro" id="IPR017871">
    <property type="entry name" value="ABC_transporter-like_CS"/>
</dbReference>
<protein>
    <submittedName>
        <fullName evidence="6">Spermidine/putrescine import ATP-binding protein PotA</fullName>
    </submittedName>
</protein>
<keyword evidence="1" id="KW-0813">Transport</keyword>
<sequence>MANFSIPPVIASSSSSSPAPPTIEVQGIVRRHGAVTAVDRVSFEVRRGEFFSILGPSGAGKTSVLRMLAGFEDPDEGDVRIDGRSMLGVPPNRRPVNLVFQSYALFPHLTVKDNVAFGLKMRRVPATQIDEEVRQALTMVKLLGKESRRPGQLSGGEQQRVALARALVNKPAVVLLDEPLAALDQQLRQAMQVELKSIQEQAGLTCVCVTHHQEEAMMMSDRIAVMHQGRMWQVGTPREVYARPCNLFVSRFLGVSNELTGRLGDSVGGDRLFHPTDPELSPFPLRIETSEAVGRLATLSLRPEQLHMSRDRPTSAGPLLSGRIQKTMFAGSETKYLVRVGRESLWEARTNGSETPALTPGGQIFLHWASSDGRLFFE</sequence>
<accession>A0ABM8R0U3</accession>
<dbReference type="Pfam" id="PF08402">
    <property type="entry name" value="TOBE_2"/>
    <property type="match status" value="1"/>
</dbReference>
<gene>
    <name evidence="6" type="primary">potA</name>
    <name evidence="6" type="ORF">NSPZN2_100150</name>
</gene>
<evidence type="ECO:0000256" key="4">
    <source>
        <dbReference type="SAM" id="MobiDB-lite"/>
    </source>
</evidence>
<evidence type="ECO:0000313" key="7">
    <source>
        <dbReference type="Proteomes" id="UP000675880"/>
    </source>
</evidence>
<dbReference type="SUPFAM" id="SSF50331">
    <property type="entry name" value="MOP-like"/>
    <property type="match status" value="1"/>
</dbReference>
<dbReference type="Gene3D" id="3.40.50.300">
    <property type="entry name" value="P-loop containing nucleotide triphosphate hydrolases"/>
    <property type="match status" value="1"/>
</dbReference>
<dbReference type="InterPro" id="IPR013611">
    <property type="entry name" value="Transp-assoc_OB_typ2"/>
</dbReference>
<evidence type="ECO:0000256" key="3">
    <source>
        <dbReference type="ARBA" id="ARBA00022840"/>
    </source>
</evidence>
<evidence type="ECO:0000259" key="5">
    <source>
        <dbReference type="PROSITE" id="PS50893"/>
    </source>
</evidence>
<dbReference type="PANTHER" id="PTHR42781">
    <property type="entry name" value="SPERMIDINE/PUTRESCINE IMPORT ATP-BINDING PROTEIN POTA"/>
    <property type="match status" value="1"/>
</dbReference>
<dbReference type="InterPro" id="IPR003439">
    <property type="entry name" value="ABC_transporter-like_ATP-bd"/>
</dbReference>
<evidence type="ECO:0000313" key="6">
    <source>
        <dbReference type="EMBL" id="CAE6726933.1"/>
    </source>
</evidence>
<comment type="caution">
    <text evidence="6">The sequence shown here is derived from an EMBL/GenBank/DDBJ whole genome shotgun (WGS) entry which is preliminary data.</text>
</comment>
<dbReference type="PROSITE" id="PS00211">
    <property type="entry name" value="ABC_TRANSPORTER_1"/>
    <property type="match status" value="1"/>
</dbReference>
<keyword evidence="2" id="KW-0547">Nucleotide-binding</keyword>
<feature type="compositionally biased region" description="Low complexity" evidence="4">
    <location>
        <begin position="1"/>
        <end position="17"/>
    </location>
</feature>
<feature type="domain" description="ABC transporter" evidence="5">
    <location>
        <begin position="23"/>
        <end position="253"/>
    </location>
</feature>
<evidence type="ECO:0000256" key="2">
    <source>
        <dbReference type="ARBA" id="ARBA00022741"/>
    </source>
</evidence>
<organism evidence="6 7">
    <name type="scientific">Nitrospira defluvii</name>
    <dbReference type="NCBI Taxonomy" id="330214"/>
    <lineage>
        <taxon>Bacteria</taxon>
        <taxon>Pseudomonadati</taxon>
        <taxon>Nitrospirota</taxon>
        <taxon>Nitrospiria</taxon>
        <taxon>Nitrospirales</taxon>
        <taxon>Nitrospiraceae</taxon>
        <taxon>Nitrospira</taxon>
    </lineage>
</organism>
<reference evidence="6 7" key="1">
    <citation type="submission" date="2021-02" db="EMBL/GenBank/DDBJ databases">
        <authorList>
            <person name="Han P."/>
        </authorList>
    </citation>
    <scope>NUCLEOTIDE SEQUENCE [LARGE SCALE GENOMIC DNA]</scope>
    <source>
        <strain evidence="6">Candidatus Nitrospira sp. ZN2</strain>
    </source>
</reference>